<comment type="cofactor">
    <cofactor evidence="9">
        <name>[4Fe-4S] cluster</name>
        <dbReference type="ChEBI" id="CHEBI:49883"/>
    </cofactor>
    <text evidence="9">Binds 2 [4Fe-4S] clusters per subunit. One cluster is coordinated with 3 cysteines and an exchangeable S-adenosyl-L-methionine.</text>
</comment>
<dbReference type="InterPro" id="IPR058240">
    <property type="entry name" value="rSAM_sf"/>
</dbReference>
<keyword evidence="5 9" id="KW-0479">Metal-binding</keyword>
<dbReference type="SFLD" id="SFLDS00029">
    <property type="entry name" value="Radical_SAM"/>
    <property type="match status" value="1"/>
</dbReference>
<dbReference type="Pfam" id="PF16881">
    <property type="entry name" value="LIAS_N"/>
    <property type="match status" value="1"/>
</dbReference>
<evidence type="ECO:0000256" key="2">
    <source>
        <dbReference type="ARBA" id="ARBA00022485"/>
    </source>
</evidence>
<dbReference type="InParanoid" id="A0A7M7NGW7"/>
<dbReference type="GO" id="GO:0005739">
    <property type="term" value="C:mitochondrion"/>
    <property type="evidence" value="ECO:0000318"/>
    <property type="project" value="GO_Central"/>
</dbReference>
<dbReference type="EC" id="2.8.1.8" evidence="9"/>
<dbReference type="GeneID" id="115918484"/>
<dbReference type="CDD" id="cd01335">
    <property type="entry name" value="Radical_SAM"/>
    <property type="match status" value="1"/>
</dbReference>
<feature type="binding site" evidence="9">
    <location>
        <position position="151"/>
    </location>
    <ligand>
        <name>[4Fe-4S] cluster</name>
        <dbReference type="ChEBI" id="CHEBI:49883"/>
        <label>2</label>
        <note>4Fe-4S-S-AdoMet</note>
    </ligand>
</feature>
<reference evidence="12" key="1">
    <citation type="submission" date="2015-02" db="EMBL/GenBank/DDBJ databases">
        <title>Genome sequencing for Strongylocentrotus purpuratus.</title>
        <authorList>
            <person name="Murali S."/>
            <person name="Liu Y."/>
            <person name="Vee V."/>
            <person name="English A."/>
            <person name="Wang M."/>
            <person name="Skinner E."/>
            <person name="Han Y."/>
            <person name="Muzny D.M."/>
            <person name="Worley K.C."/>
            <person name="Gibbs R.A."/>
        </authorList>
    </citation>
    <scope>NUCLEOTIDE SEQUENCE</scope>
</reference>
<comment type="pathway">
    <text evidence="9">Protein modification; protein lipoylation via endogenous pathway; protein N(6)-(lipoyl)lysine from octanoyl-[acyl-carrier-protein]: step 2/2.</text>
</comment>
<dbReference type="SUPFAM" id="SSF102114">
    <property type="entry name" value="Radical SAM enzymes"/>
    <property type="match status" value="1"/>
</dbReference>
<keyword evidence="9" id="KW-0496">Mitochondrion</keyword>
<keyword evidence="3 9" id="KW-0808">Transferase</keyword>
<keyword evidence="6 9" id="KW-0408">Iron</keyword>
<evidence type="ECO:0000259" key="10">
    <source>
        <dbReference type="PROSITE" id="PS51918"/>
    </source>
</evidence>
<reference evidence="11" key="2">
    <citation type="submission" date="2021-01" db="UniProtKB">
        <authorList>
            <consortium name="EnsemblMetazoa"/>
        </authorList>
    </citation>
    <scope>IDENTIFICATION</scope>
</reference>
<comment type="subcellular location">
    <subcellularLocation>
        <location evidence="1 9">Mitochondrion</location>
    </subcellularLocation>
</comment>
<evidence type="ECO:0000313" key="12">
    <source>
        <dbReference type="Proteomes" id="UP000007110"/>
    </source>
</evidence>
<dbReference type="Proteomes" id="UP000007110">
    <property type="component" value="Unassembled WGS sequence"/>
</dbReference>
<keyword evidence="2 9" id="KW-0004">4Fe-4S</keyword>
<comment type="catalytic activity">
    <reaction evidence="8 9">
        <text>[[Fe-S] cluster scaffold protein carrying a second [4Fe-4S](2+) cluster] + N(6)-octanoyl-L-lysyl-[protein] + 2 oxidized [2Fe-2S]-[ferredoxin] + 2 S-adenosyl-L-methionine + 4 H(+) = [[Fe-S] cluster scaffold protein] + N(6)-[(R)-dihydrolipoyl]-L-lysyl-[protein] + 4 Fe(3+) + 2 hydrogen sulfide + 2 5'-deoxyadenosine + 2 L-methionine + 2 reduced [2Fe-2S]-[ferredoxin]</text>
        <dbReference type="Rhea" id="RHEA:16585"/>
        <dbReference type="Rhea" id="RHEA-COMP:9928"/>
        <dbReference type="Rhea" id="RHEA-COMP:10000"/>
        <dbReference type="Rhea" id="RHEA-COMP:10001"/>
        <dbReference type="Rhea" id="RHEA-COMP:10475"/>
        <dbReference type="Rhea" id="RHEA-COMP:14568"/>
        <dbReference type="Rhea" id="RHEA-COMP:14569"/>
        <dbReference type="ChEBI" id="CHEBI:15378"/>
        <dbReference type="ChEBI" id="CHEBI:17319"/>
        <dbReference type="ChEBI" id="CHEBI:29034"/>
        <dbReference type="ChEBI" id="CHEBI:29919"/>
        <dbReference type="ChEBI" id="CHEBI:33722"/>
        <dbReference type="ChEBI" id="CHEBI:33737"/>
        <dbReference type="ChEBI" id="CHEBI:33738"/>
        <dbReference type="ChEBI" id="CHEBI:57844"/>
        <dbReference type="ChEBI" id="CHEBI:59789"/>
        <dbReference type="ChEBI" id="CHEBI:78809"/>
        <dbReference type="ChEBI" id="CHEBI:83100"/>
        <dbReference type="EC" id="2.8.1.8"/>
    </reaction>
</comment>
<dbReference type="UniPathway" id="UPA00538">
    <property type="reaction ID" value="UER00593"/>
</dbReference>
<evidence type="ECO:0000256" key="9">
    <source>
        <dbReference type="HAMAP-Rule" id="MF_03123"/>
    </source>
</evidence>
<dbReference type="FunFam" id="3.20.20.70:FF:000036">
    <property type="entry name" value="Lipoyl synthase, mitochondrial"/>
    <property type="match status" value="1"/>
</dbReference>
<dbReference type="SMART" id="SM00729">
    <property type="entry name" value="Elp3"/>
    <property type="match status" value="1"/>
</dbReference>
<dbReference type="InterPro" id="IPR013785">
    <property type="entry name" value="Aldolase_TIM"/>
</dbReference>
<keyword evidence="7 9" id="KW-0411">Iron-sulfur</keyword>
<evidence type="ECO:0000256" key="6">
    <source>
        <dbReference type="ARBA" id="ARBA00023004"/>
    </source>
</evidence>
<evidence type="ECO:0000256" key="5">
    <source>
        <dbReference type="ARBA" id="ARBA00022723"/>
    </source>
</evidence>
<dbReference type="RefSeq" id="XP_030836296.1">
    <property type="nucleotide sequence ID" value="XM_030980436.1"/>
</dbReference>
<evidence type="ECO:0000256" key="8">
    <source>
        <dbReference type="ARBA" id="ARBA00047326"/>
    </source>
</evidence>
<dbReference type="OMA" id="PYCDIDF"/>
<dbReference type="SFLD" id="SFLDG01058">
    <property type="entry name" value="lipoyl_synthase_like"/>
    <property type="match status" value="1"/>
</dbReference>
<evidence type="ECO:0000256" key="4">
    <source>
        <dbReference type="ARBA" id="ARBA00022691"/>
    </source>
</evidence>
<dbReference type="PANTHER" id="PTHR10949">
    <property type="entry name" value="LIPOYL SYNTHASE"/>
    <property type="match status" value="1"/>
</dbReference>
<keyword evidence="4 9" id="KW-0949">S-adenosyl-L-methionine</keyword>
<dbReference type="NCBIfam" id="TIGR00510">
    <property type="entry name" value="lipA"/>
    <property type="match status" value="1"/>
</dbReference>
<dbReference type="Pfam" id="PF04055">
    <property type="entry name" value="Radical_SAM"/>
    <property type="match status" value="1"/>
</dbReference>
<dbReference type="GO" id="GO:0051539">
    <property type="term" value="F:4 iron, 4 sulfur cluster binding"/>
    <property type="evidence" value="ECO:0007669"/>
    <property type="project" value="UniProtKB-UniRule"/>
</dbReference>
<dbReference type="PANTHER" id="PTHR10949:SF0">
    <property type="entry name" value="LIPOYL SYNTHASE, MITOCHONDRIAL"/>
    <property type="match status" value="1"/>
</dbReference>
<dbReference type="GO" id="GO:0016992">
    <property type="term" value="F:lipoate synthase activity"/>
    <property type="evidence" value="ECO:0000318"/>
    <property type="project" value="GO_Central"/>
</dbReference>
<dbReference type="FunCoup" id="A0A7M7NGW7">
    <property type="interactions" value="1441"/>
</dbReference>
<feature type="binding site" evidence="9">
    <location>
        <position position="147"/>
    </location>
    <ligand>
        <name>[4Fe-4S] cluster</name>
        <dbReference type="ChEBI" id="CHEBI:49883"/>
        <label>2</label>
        <note>4Fe-4S-S-AdoMet</note>
    </ligand>
</feature>
<protein>
    <recommendedName>
        <fullName evidence="9">Lipoyl synthase, mitochondrial</fullName>
        <ecNumber evidence="9">2.8.1.8</ecNumber>
    </recommendedName>
    <alternativeName>
        <fullName evidence="9">Lipoate synthase</fullName>
        <shortName evidence="9">LS</shortName>
        <shortName evidence="9">Lip-syn</shortName>
    </alternativeName>
    <alternativeName>
        <fullName evidence="9">Lipoic acid synthase</fullName>
    </alternativeName>
</protein>
<dbReference type="EnsemblMetazoa" id="XM_030980436">
    <property type="protein sequence ID" value="XP_030836296"/>
    <property type="gene ID" value="LOC115918484"/>
</dbReference>
<feature type="domain" description="Radical SAM core" evidence="10">
    <location>
        <begin position="130"/>
        <end position="351"/>
    </location>
</feature>
<evidence type="ECO:0000256" key="1">
    <source>
        <dbReference type="ARBA" id="ARBA00004173"/>
    </source>
</evidence>
<dbReference type="Gene3D" id="3.20.20.70">
    <property type="entry name" value="Aldolase class I"/>
    <property type="match status" value="1"/>
</dbReference>
<dbReference type="NCBIfam" id="NF009544">
    <property type="entry name" value="PRK12928.1"/>
    <property type="match status" value="1"/>
</dbReference>
<proteinExistence type="inferred from homology"/>
<comment type="similarity">
    <text evidence="9">Belongs to the radical SAM superfamily. Lipoyl synthase family.</text>
</comment>
<feature type="binding site" evidence="9">
    <location>
        <position position="121"/>
    </location>
    <ligand>
        <name>[4Fe-4S] cluster</name>
        <dbReference type="ChEBI" id="CHEBI:49883"/>
        <label>1</label>
    </ligand>
</feature>
<sequence>MKMASIKPLYLSSTIHQVHSRLASTFSFKSRYLCRTYGTLTQEQKEKIAEGPSLGDFIEGDFEVEQESHGYEGTLKKEKGIKRLRLPPWLKTEIPIGKSYSGIKKNLRSLNLHTVCEEAKCPNIGECWGGGEHGTATATIMILGDTCTRGCRFCSVKTARKPPPPDPNEPVNTGTAIASWGVDYIVLTSVDRDDLPDGGSAHFAETVREIKRQNPTILVECLTPDFRGDLEAVERVAASGLDVYAHNVETVSKLQKFVRDPRANYKQSLTVLEHVKKVNPDVFTKSSIMLGLGEKDDEVFQTLKDLRSAGVSCLTLGQYMQPTKRHLKVAEYVTPEKFNYWEKVGNKLGFSYTASGPLVRSSYKAGEYFLTNMVKEKRRESSLSSASTVKAGQTEETRL</sequence>
<dbReference type="GO" id="GO:0046872">
    <property type="term" value="F:metal ion binding"/>
    <property type="evidence" value="ECO:0007669"/>
    <property type="project" value="UniProtKB-KW"/>
</dbReference>
<keyword evidence="12" id="KW-1185">Reference proteome</keyword>
<feature type="binding site" evidence="9">
    <location>
        <position position="362"/>
    </location>
    <ligand>
        <name>[4Fe-4S] cluster</name>
        <dbReference type="ChEBI" id="CHEBI:49883"/>
        <label>1</label>
    </ligand>
</feature>
<organism evidence="11 12">
    <name type="scientific">Strongylocentrotus purpuratus</name>
    <name type="common">Purple sea urchin</name>
    <dbReference type="NCBI Taxonomy" id="7668"/>
    <lineage>
        <taxon>Eukaryota</taxon>
        <taxon>Metazoa</taxon>
        <taxon>Echinodermata</taxon>
        <taxon>Eleutherozoa</taxon>
        <taxon>Echinozoa</taxon>
        <taxon>Echinoidea</taxon>
        <taxon>Euechinoidea</taxon>
        <taxon>Echinacea</taxon>
        <taxon>Camarodonta</taxon>
        <taxon>Echinidea</taxon>
        <taxon>Strongylocentrotidae</taxon>
        <taxon>Strongylocentrotus</taxon>
    </lineage>
</organism>
<dbReference type="SFLD" id="SFLDF00271">
    <property type="entry name" value="lipoyl_synthase"/>
    <property type="match status" value="1"/>
</dbReference>
<dbReference type="PROSITE" id="PS51918">
    <property type="entry name" value="RADICAL_SAM"/>
    <property type="match status" value="1"/>
</dbReference>
<dbReference type="InterPro" id="IPR006638">
    <property type="entry name" value="Elp3/MiaA/NifB-like_rSAM"/>
</dbReference>
<evidence type="ECO:0000313" key="11">
    <source>
        <dbReference type="EnsemblMetazoa" id="XP_030836296"/>
    </source>
</evidence>
<dbReference type="InterPro" id="IPR007197">
    <property type="entry name" value="rSAM"/>
</dbReference>
<dbReference type="AlphaFoldDB" id="A0A7M7NGW7"/>
<dbReference type="OrthoDB" id="3231at2759"/>
<feature type="binding site" evidence="9">
    <location>
        <position position="116"/>
    </location>
    <ligand>
        <name>[4Fe-4S] cluster</name>
        <dbReference type="ChEBI" id="CHEBI:49883"/>
        <label>1</label>
    </ligand>
</feature>
<feature type="binding site" evidence="9">
    <location>
        <position position="127"/>
    </location>
    <ligand>
        <name>[4Fe-4S] cluster</name>
        <dbReference type="ChEBI" id="CHEBI:49883"/>
        <label>1</label>
    </ligand>
</feature>
<dbReference type="InterPro" id="IPR031691">
    <property type="entry name" value="LIAS_N"/>
</dbReference>
<dbReference type="HAMAP" id="MF_00206">
    <property type="entry name" value="Lipoyl_synth"/>
    <property type="match status" value="1"/>
</dbReference>
<evidence type="ECO:0000256" key="7">
    <source>
        <dbReference type="ARBA" id="ARBA00023014"/>
    </source>
</evidence>
<feature type="binding site" evidence="9">
    <location>
        <position position="154"/>
    </location>
    <ligand>
        <name>[4Fe-4S] cluster</name>
        <dbReference type="ChEBI" id="CHEBI:49883"/>
        <label>2</label>
        <note>4Fe-4S-S-AdoMet</note>
    </ligand>
</feature>
<dbReference type="GO" id="GO:0009249">
    <property type="term" value="P:protein lipoylation"/>
    <property type="evidence" value="ECO:0007669"/>
    <property type="project" value="UniProtKB-UniRule"/>
</dbReference>
<dbReference type="InterPro" id="IPR003698">
    <property type="entry name" value="Lipoyl_synth"/>
</dbReference>
<evidence type="ECO:0000256" key="3">
    <source>
        <dbReference type="ARBA" id="ARBA00022679"/>
    </source>
</evidence>
<dbReference type="GO" id="GO:0009107">
    <property type="term" value="P:lipoate biosynthetic process"/>
    <property type="evidence" value="ECO:0000318"/>
    <property type="project" value="GO_Central"/>
</dbReference>
<dbReference type="KEGG" id="spu:115918484"/>
<comment type="function">
    <text evidence="9">Catalyzes the radical-mediated insertion of two sulfur atoms into the C-6 and C-8 positions of the octanoyl moiety bound to the lipoyl domains of lipoate-dependent enzymes, thereby converting the octanoylated domains into lipoylated derivatives.</text>
</comment>
<name>A0A7M7NGW7_STRPU</name>
<dbReference type="NCBIfam" id="NF004019">
    <property type="entry name" value="PRK05481.1"/>
    <property type="match status" value="1"/>
</dbReference>
<accession>A0A7M7NGW7</accession>